<evidence type="ECO:0000313" key="3">
    <source>
        <dbReference type="Proteomes" id="UP000178636"/>
    </source>
</evidence>
<dbReference type="STRING" id="1798664.A3C93_04510"/>
<evidence type="ECO:0008006" key="4">
    <source>
        <dbReference type="Google" id="ProtNLM"/>
    </source>
</evidence>
<keyword evidence="1" id="KW-0175">Coiled coil</keyword>
<proteinExistence type="predicted"/>
<dbReference type="EMBL" id="MHLO01000031">
    <property type="protein sequence ID" value="OGZ11640.1"/>
    <property type="molecule type" value="Genomic_DNA"/>
</dbReference>
<gene>
    <name evidence="2" type="ORF">A3C93_04510</name>
</gene>
<evidence type="ECO:0000256" key="1">
    <source>
        <dbReference type="SAM" id="Coils"/>
    </source>
</evidence>
<feature type="coiled-coil region" evidence="1">
    <location>
        <begin position="41"/>
        <end position="75"/>
    </location>
</feature>
<sequence length="131" mass="14715">MLDIRERTRLRRLLYAKPTIILLAFLVALLSHGAWGVYQKSKEAMAKQEKAEKELAGLLAREQELKGDIARLSSEEGVEEEIRERFMVAKEGEKVMIITDPDKDAVHTVTVNDEPPTFVEKMMGAVGFGGE</sequence>
<dbReference type="InterPro" id="IPR007060">
    <property type="entry name" value="FtsL/DivIC"/>
</dbReference>
<name>A0A1G2DFJ5_9BACT</name>
<dbReference type="Pfam" id="PF04977">
    <property type="entry name" value="DivIC"/>
    <property type="match status" value="1"/>
</dbReference>
<comment type="caution">
    <text evidence="2">The sequence shown here is derived from an EMBL/GenBank/DDBJ whole genome shotgun (WGS) entry which is preliminary data.</text>
</comment>
<reference evidence="2 3" key="1">
    <citation type="journal article" date="2016" name="Nat. Commun.">
        <title>Thousands of microbial genomes shed light on interconnected biogeochemical processes in an aquifer system.</title>
        <authorList>
            <person name="Anantharaman K."/>
            <person name="Brown C.T."/>
            <person name="Hug L.A."/>
            <person name="Sharon I."/>
            <person name="Castelle C.J."/>
            <person name="Probst A.J."/>
            <person name="Thomas B.C."/>
            <person name="Singh A."/>
            <person name="Wilkins M.J."/>
            <person name="Karaoz U."/>
            <person name="Brodie E.L."/>
            <person name="Williams K.H."/>
            <person name="Hubbard S.S."/>
            <person name="Banfield J.F."/>
        </authorList>
    </citation>
    <scope>NUCLEOTIDE SEQUENCE [LARGE SCALE GENOMIC DNA]</scope>
</reference>
<dbReference type="AlphaFoldDB" id="A0A1G2DFJ5"/>
<accession>A0A1G2DFJ5</accession>
<organism evidence="2 3">
    <name type="scientific">Candidatus Lloydbacteria bacterium RIFCSPHIGHO2_02_FULL_54_17</name>
    <dbReference type="NCBI Taxonomy" id="1798664"/>
    <lineage>
        <taxon>Bacteria</taxon>
        <taxon>Candidatus Lloydiibacteriota</taxon>
    </lineage>
</organism>
<evidence type="ECO:0000313" key="2">
    <source>
        <dbReference type="EMBL" id="OGZ11640.1"/>
    </source>
</evidence>
<protein>
    <recommendedName>
        <fullName evidence="4">Septum formation initiator</fullName>
    </recommendedName>
</protein>
<dbReference type="Proteomes" id="UP000178636">
    <property type="component" value="Unassembled WGS sequence"/>
</dbReference>